<dbReference type="InterPro" id="IPR056179">
    <property type="entry name" value="DHQS_C"/>
</dbReference>
<dbReference type="NCBIfam" id="TIGR01357">
    <property type="entry name" value="aroB"/>
    <property type="match status" value="1"/>
</dbReference>
<feature type="binding site" evidence="9">
    <location>
        <begin position="130"/>
        <end position="131"/>
    </location>
    <ligand>
        <name>NAD(+)</name>
        <dbReference type="ChEBI" id="CHEBI:57540"/>
    </ligand>
</feature>
<keyword evidence="9" id="KW-0479">Metal-binding</keyword>
<dbReference type="RefSeq" id="WP_192281882.1">
    <property type="nucleotide sequence ID" value="NZ_JACZDF010000008.1"/>
</dbReference>
<dbReference type="EC" id="4.2.3.4" evidence="4 9"/>
<evidence type="ECO:0000313" key="12">
    <source>
        <dbReference type="EMBL" id="MBD9700382.1"/>
    </source>
</evidence>
<feature type="binding site" evidence="9">
    <location>
        <position position="143"/>
    </location>
    <ligand>
        <name>NAD(+)</name>
        <dbReference type="ChEBI" id="CHEBI:57540"/>
    </ligand>
</feature>
<evidence type="ECO:0000256" key="4">
    <source>
        <dbReference type="ARBA" id="ARBA00013031"/>
    </source>
</evidence>
<evidence type="ECO:0000256" key="6">
    <source>
        <dbReference type="ARBA" id="ARBA00023027"/>
    </source>
</evidence>
<evidence type="ECO:0000256" key="3">
    <source>
        <dbReference type="ARBA" id="ARBA00004661"/>
    </source>
</evidence>
<organism evidence="12 13">
    <name type="scientific">Flavimobilis rhizosphaerae</name>
    <dbReference type="NCBI Taxonomy" id="2775421"/>
    <lineage>
        <taxon>Bacteria</taxon>
        <taxon>Bacillati</taxon>
        <taxon>Actinomycetota</taxon>
        <taxon>Actinomycetes</taxon>
        <taxon>Micrococcales</taxon>
        <taxon>Jonesiaceae</taxon>
        <taxon>Flavimobilis</taxon>
    </lineage>
</organism>
<dbReference type="InterPro" id="IPR030960">
    <property type="entry name" value="DHQS/DOIS_N"/>
</dbReference>
<evidence type="ECO:0000259" key="11">
    <source>
        <dbReference type="Pfam" id="PF24621"/>
    </source>
</evidence>
<feature type="domain" description="3-dehydroquinate synthase C-terminal" evidence="11">
    <location>
        <begin position="182"/>
        <end position="328"/>
    </location>
</feature>
<comment type="catalytic activity">
    <reaction evidence="1 9">
        <text>7-phospho-2-dehydro-3-deoxy-D-arabino-heptonate = 3-dehydroquinate + phosphate</text>
        <dbReference type="Rhea" id="RHEA:21968"/>
        <dbReference type="ChEBI" id="CHEBI:32364"/>
        <dbReference type="ChEBI" id="CHEBI:43474"/>
        <dbReference type="ChEBI" id="CHEBI:58394"/>
        <dbReference type="EC" id="4.2.3.4"/>
    </reaction>
</comment>
<protein>
    <recommendedName>
        <fullName evidence="4 9">3-dehydroquinate synthase</fullName>
        <shortName evidence="9">DHQS</shortName>
        <ecNumber evidence="4 9">4.2.3.4</ecNumber>
    </recommendedName>
</protein>
<comment type="function">
    <text evidence="9">Catalyzes the conversion of 3-deoxy-D-arabino-heptulosonate 7-phosphate (DAHP) to dehydroquinate (DHQ).</text>
</comment>
<feature type="binding site" evidence="9">
    <location>
        <position position="185"/>
    </location>
    <ligand>
        <name>Zn(2+)</name>
        <dbReference type="ChEBI" id="CHEBI:29105"/>
    </ligand>
</feature>
<keyword evidence="9" id="KW-0547">Nucleotide-binding</keyword>
<feature type="binding site" evidence="9">
    <location>
        <position position="268"/>
    </location>
    <ligand>
        <name>Zn(2+)</name>
        <dbReference type="ChEBI" id="CHEBI:29105"/>
    </ligand>
</feature>
<dbReference type="InterPro" id="IPR016037">
    <property type="entry name" value="DHQ_synth_AroB"/>
</dbReference>
<comment type="caution">
    <text evidence="12">The sequence shown here is derived from an EMBL/GenBank/DDBJ whole genome shotgun (WGS) entry which is preliminary data.</text>
</comment>
<gene>
    <name evidence="9" type="primary">aroB</name>
    <name evidence="12" type="ORF">IGS67_12955</name>
</gene>
<reference evidence="12 13" key="1">
    <citation type="submission" date="2020-09" db="EMBL/GenBank/DDBJ databases">
        <title>Flavimobilis rhizosphaerae sp. nov., isolated from rhizosphere soil of Spartina alterniflora.</title>
        <authorList>
            <person name="Hanqin C."/>
        </authorList>
    </citation>
    <scope>NUCLEOTIDE SEQUENCE [LARGE SCALE GENOMIC DNA]</scope>
    <source>
        <strain evidence="12 13">GY 10621</strain>
    </source>
</reference>
<feature type="binding site" evidence="9">
    <location>
        <position position="252"/>
    </location>
    <ligand>
        <name>Zn(2+)</name>
        <dbReference type="ChEBI" id="CHEBI:29105"/>
    </ligand>
</feature>
<evidence type="ECO:0000256" key="1">
    <source>
        <dbReference type="ARBA" id="ARBA00001393"/>
    </source>
</evidence>
<dbReference type="PANTHER" id="PTHR43622">
    <property type="entry name" value="3-DEHYDROQUINATE SYNTHASE"/>
    <property type="match status" value="1"/>
</dbReference>
<keyword evidence="7 9" id="KW-0057">Aromatic amino acid biosynthesis</keyword>
<accession>A0ABR9DTD0</accession>
<dbReference type="Pfam" id="PF24621">
    <property type="entry name" value="DHQS_C"/>
    <property type="match status" value="1"/>
</dbReference>
<comment type="caution">
    <text evidence="9">Lacks conserved residue(s) required for the propagation of feature annotation.</text>
</comment>
<comment type="cofactor">
    <cofactor evidence="9">
        <name>Co(2+)</name>
        <dbReference type="ChEBI" id="CHEBI:48828"/>
    </cofactor>
    <cofactor evidence="9">
        <name>Zn(2+)</name>
        <dbReference type="ChEBI" id="CHEBI:29105"/>
    </cofactor>
    <text evidence="9">Binds 1 divalent metal cation per subunit. Can use either Co(2+) or Zn(2+).</text>
</comment>
<dbReference type="Gene3D" id="1.20.1090.10">
    <property type="entry name" value="Dehydroquinate synthase-like - alpha domain"/>
    <property type="match status" value="1"/>
</dbReference>
<dbReference type="SUPFAM" id="SSF56796">
    <property type="entry name" value="Dehydroquinate synthase-like"/>
    <property type="match status" value="1"/>
</dbReference>
<evidence type="ECO:0000256" key="5">
    <source>
        <dbReference type="ARBA" id="ARBA00022605"/>
    </source>
</evidence>
<dbReference type="CDD" id="cd08195">
    <property type="entry name" value="DHQS"/>
    <property type="match status" value="1"/>
</dbReference>
<comment type="similarity">
    <text evidence="9">Belongs to the sugar phosphate cyclases superfamily. Dehydroquinate synthase family.</text>
</comment>
<dbReference type="EMBL" id="JACZDF010000008">
    <property type="protein sequence ID" value="MBD9700382.1"/>
    <property type="molecule type" value="Genomic_DNA"/>
</dbReference>
<feature type="domain" description="3-dehydroquinate synthase N-terminal" evidence="10">
    <location>
        <begin position="69"/>
        <end position="179"/>
    </location>
</feature>
<keyword evidence="5 9" id="KW-0028">Amino-acid biosynthesis</keyword>
<dbReference type="Proteomes" id="UP000642107">
    <property type="component" value="Unassembled WGS sequence"/>
</dbReference>
<dbReference type="Pfam" id="PF01761">
    <property type="entry name" value="DHQ_synthase"/>
    <property type="match status" value="1"/>
</dbReference>
<dbReference type="HAMAP" id="MF_00110">
    <property type="entry name" value="DHQ_synthase"/>
    <property type="match status" value="1"/>
</dbReference>
<keyword evidence="9" id="KW-0862">Zinc</keyword>
<proteinExistence type="inferred from homology"/>
<evidence type="ECO:0000256" key="8">
    <source>
        <dbReference type="ARBA" id="ARBA00023239"/>
    </source>
</evidence>
<feature type="binding site" evidence="9">
    <location>
        <begin position="106"/>
        <end position="110"/>
    </location>
    <ligand>
        <name>NAD(+)</name>
        <dbReference type="ChEBI" id="CHEBI:57540"/>
    </ligand>
</feature>
<evidence type="ECO:0000256" key="7">
    <source>
        <dbReference type="ARBA" id="ARBA00023141"/>
    </source>
</evidence>
<dbReference type="InterPro" id="IPR050071">
    <property type="entry name" value="Dehydroquinate_synthase"/>
</dbReference>
<dbReference type="PANTHER" id="PTHR43622:SF7">
    <property type="entry name" value="3-DEHYDROQUINATE SYNTHASE, CHLOROPLASTIC"/>
    <property type="match status" value="1"/>
</dbReference>
<keyword evidence="8 9" id="KW-0456">Lyase</keyword>
<evidence type="ECO:0000256" key="2">
    <source>
        <dbReference type="ARBA" id="ARBA00001911"/>
    </source>
</evidence>
<keyword evidence="13" id="KW-1185">Reference proteome</keyword>
<comment type="cofactor">
    <cofactor evidence="2 9">
        <name>NAD(+)</name>
        <dbReference type="ChEBI" id="CHEBI:57540"/>
    </cofactor>
</comment>
<feature type="binding site" evidence="9">
    <location>
        <position position="152"/>
    </location>
    <ligand>
        <name>NAD(+)</name>
        <dbReference type="ChEBI" id="CHEBI:57540"/>
    </ligand>
</feature>
<keyword evidence="9" id="KW-0963">Cytoplasm</keyword>
<dbReference type="GO" id="GO:0003856">
    <property type="term" value="F:3-dehydroquinate synthase activity"/>
    <property type="evidence" value="ECO:0007669"/>
    <property type="project" value="UniProtKB-EC"/>
</dbReference>
<keyword evidence="9" id="KW-0170">Cobalt</keyword>
<evidence type="ECO:0000313" key="13">
    <source>
        <dbReference type="Proteomes" id="UP000642107"/>
    </source>
</evidence>
<keyword evidence="6 9" id="KW-0520">NAD</keyword>
<comment type="subcellular location">
    <subcellularLocation>
        <location evidence="9">Cytoplasm</location>
    </subcellularLocation>
</comment>
<evidence type="ECO:0000259" key="10">
    <source>
        <dbReference type="Pfam" id="PF01761"/>
    </source>
</evidence>
<name>A0ABR9DTD0_9MICO</name>
<dbReference type="Gene3D" id="3.40.50.1970">
    <property type="match status" value="1"/>
</dbReference>
<feature type="binding site" evidence="9">
    <location>
        <begin position="72"/>
        <end position="77"/>
    </location>
    <ligand>
        <name>NAD(+)</name>
        <dbReference type="ChEBI" id="CHEBI:57540"/>
    </ligand>
</feature>
<comment type="pathway">
    <text evidence="3 9">Metabolic intermediate biosynthesis; chorismate biosynthesis; chorismate from D-erythrose 4-phosphate and phosphoenolpyruvate: step 2/7.</text>
</comment>
<evidence type="ECO:0000256" key="9">
    <source>
        <dbReference type="HAMAP-Rule" id="MF_00110"/>
    </source>
</evidence>
<sequence>MTTAPVRVTVRGDQPYDVVIGRHLLGELPAMLGPDVRRVLVLAPAALGATAEAIRADLVEQGYEAIQAEVPDAEESKTAQVAAFCWQVLGQAGFTRSDAIVAVGGGATTDLGGFVAATWLRGIKVVQVPTTILAMVDAAVGGKTGINTAEGKNLVGAFHPPAGVLCDIDALETLPRWDFVAGLAEIVKCGFVHDARVLELVEAHASELTQGATHVPEDVLVELIERAVAWKAAVVAEDLKESGPREFLNYGHTFGHAIEHVERYQWRHGAAVSVGMVFVAELARLAGRLSDADVDRHRTVLEALGLPTTYRGDRWEQLLTAMRRDKKSRGDTLRFVVLDGLGRPSRLEGPDPTLLVAAYAEIAADAPAQGRRVSM</sequence>